<proteinExistence type="predicted"/>
<accession>A0A2R6X0J8</accession>
<evidence type="ECO:0000313" key="1">
    <source>
        <dbReference type="EMBL" id="PTQ39635.1"/>
    </source>
</evidence>
<dbReference type="Gramene" id="Mp4g03980.1">
    <property type="protein sequence ID" value="Mp4g03980.1.cds"/>
    <property type="gene ID" value="Mp4g03980"/>
</dbReference>
<reference evidence="2" key="1">
    <citation type="journal article" date="2017" name="Cell">
        <title>Insights into land plant evolution garnered from the Marchantia polymorpha genome.</title>
        <authorList>
            <person name="Bowman J.L."/>
            <person name="Kohchi T."/>
            <person name="Yamato K.T."/>
            <person name="Jenkins J."/>
            <person name="Shu S."/>
            <person name="Ishizaki K."/>
            <person name="Yamaoka S."/>
            <person name="Nishihama R."/>
            <person name="Nakamura Y."/>
            <person name="Berger F."/>
            <person name="Adam C."/>
            <person name="Aki S.S."/>
            <person name="Althoff F."/>
            <person name="Araki T."/>
            <person name="Arteaga-Vazquez M.A."/>
            <person name="Balasubrmanian S."/>
            <person name="Barry K."/>
            <person name="Bauer D."/>
            <person name="Boehm C.R."/>
            <person name="Briginshaw L."/>
            <person name="Caballero-Perez J."/>
            <person name="Catarino B."/>
            <person name="Chen F."/>
            <person name="Chiyoda S."/>
            <person name="Chovatia M."/>
            <person name="Davies K.M."/>
            <person name="Delmans M."/>
            <person name="Demura T."/>
            <person name="Dierschke T."/>
            <person name="Dolan L."/>
            <person name="Dorantes-Acosta A.E."/>
            <person name="Eklund D.M."/>
            <person name="Florent S.N."/>
            <person name="Flores-Sandoval E."/>
            <person name="Fujiyama A."/>
            <person name="Fukuzawa H."/>
            <person name="Galik B."/>
            <person name="Grimanelli D."/>
            <person name="Grimwood J."/>
            <person name="Grossniklaus U."/>
            <person name="Hamada T."/>
            <person name="Haseloff J."/>
            <person name="Hetherington A.J."/>
            <person name="Higo A."/>
            <person name="Hirakawa Y."/>
            <person name="Hundley H.N."/>
            <person name="Ikeda Y."/>
            <person name="Inoue K."/>
            <person name="Inoue S.I."/>
            <person name="Ishida S."/>
            <person name="Jia Q."/>
            <person name="Kakita M."/>
            <person name="Kanazawa T."/>
            <person name="Kawai Y."/>
            <person name="Kawashima T."/>
            <person name="Kennedy M."/>
            <person name="Kinose K."/>
            <person name="Kinoshita T."/>
            <person name="Kohara Y."/>
            <person name="Koide E."/>
            <person name="Komatsu K."/>
            <person name="Kopischke S."/>
            <person name="Kubo M."/>
            <person name="Kyozuka J."/>
            <person name="Lagercrantz U."/>
            <person name="Lin S.S."/>
            <person name="Lindquist E."/>
            <person name="Lipzen A.M."/>
            <person name="Lu C.W."/>
            <person name="De Luna E."/>
            <person name="Martienssen R.A."/>
            <person name="Minamino N."/>
            <person name="Mizutani M."/>
            <person name="Mizutani M."/>
            <person name="Mochizuki N."/>
            <person name="Monte I."/>
            <person name="Mosher R."/>
            <person name="Nagasaki H."/>
            <person name="Nakagami H."/>
            <person name="Naramoto S."/>
            <person name="Nishitani K."/>
            <person name="Ohtani M."/>
            <person name="Okamoto T."/>
            <person name="Okumura M."/>
            <person name="Phillips J."/>
            <person name="Pollak B."/>
            <person name="Reinders A."/>
            <person name="Rovekamp M."/>
            <person name="Sano R."/>
            <person name="Sawa S."/>
            <person name="Schmid M.W."/>
            <person name="Shirakawa M."/>
            <person name="Solano R."/>
            <person name="Spunde A."/>
            <person name="Suetsugu N."/>
            <person name="Sugano S."/>
            <person name="Sugiyama A."/>
            <person name="Sun R."/>
            <person name="Suzuki Y."/>
            <person name="Takenaka M."/>
            <person name="Takezawa D."/>
            <person name="Tomogane H."/>
            <person name="Tsuzuki M."/>
            <person name="Ueda T."/>
            <person name="Umeda M."/>
            <person name="Ward J.M."/>
            <person name="Watanabe Y."/>
            <person name="Yazaki K."/>
            <person name="Yokoyama R."/>
            <person name="Yoshitake Y."/>
            <person name="Yotsui I."/>
            <person name="Zachgo S."/>
            <person name="Schmutz J."/>
        </authorList>
    </citation>
    <scope>NUCLEOTIDE SEQUENCE [LARGE SCALE GENOMIC DNA]</scope>
    <source>
        <strain evidence="2">Tak-1</strain>
    </source>
</reference>
<name>A0A2R6X0J8_MARPO</name>
<protein>
    <submittedName>
        <fullName evidence="1">Uncharacterized protein</fullName>
    </submittedName>
</protein>
<gene>
    <name evidence="1" type="ORF">MARPO_0044s0076</name>
</gene>
<sequence length="122" mass="13612">MKSSSSHMRTSRYQMIYCRGGTRFCQWGPEIGRELEICTATFVGVPAGLYLKFDRDTLSRLNFSSTHASSLIAILNLITMQQLGSQKLSGMYIESVMVGYASLLRPSRNTCSSVFRATSYST</sequence>
<evidence type="ECO:0000313" key="2">
    <source>
        <dbReference type="Proteomes" id="UP000244005"/>
    </source>
</evidence>
<dbReference type="Proteomes" id="UP000244005">
    <property type="component" value="Unassembled WGS sequence"/>
</dbReference>
<dbReference type="EMBL" id="KZ772716">
    <property type="protein sequence ID" value="PTQ39635.1"/>
    <property type="molecule type" value="Genomic_DNA"/>
</dbReference>
<keyword evidence="2" id="KW-1185">Reference proteome</keyword>
<organism evidence="1 2">
    <name type="scientific">Marchantia polymorpha</name>
    <name type="common">Common liverwort</name>
    <name type="synonym">Marchantia aquatica</name>
    <dbReference type="NCBI Taxonomy" id="3197"/>
    <lineage>
        <taxon>Eukaryota</taxon>
        <taxon>Viridiplantae</taxon>
        <taxon>Streptophyta</taxon>
        <taxon>Embryophyta</taxon>
        <taxon>Marchantiophyta</taxon>
        <taxon>Marchantiopsida</taxon>
        <taxon>Marchantiidae</taxon>
        <taxon>Marchantiales</taxon>
        <taxon>Marchantiaceae</taxon>
        <taxon>Marchantia</taxon>
    </lineage>
</organism>
<dbReference type="AlphaFoldDB" id="A0A2R6X0J8"/>